<sequence>MKKFILFALVFVFAFSLFNFNVNSTNAQAVSGCIGNYKFNPFTGQPCGTTTTTGCITGYLFNPFTGERCSASTSATSSILTIGSRGEDVRAIQQFLKNNSYSLGTIDGIYGLRTARAVSDFQIDNGLPVTGIVDAQTRAMLNSAGITIPTPPPTTQPSITVLSPNGGETWTKGTTQTIQWNTIGIPYANNMTIRLRSMSTGQELLTSNSLNTGYFLITIPSSFADGQYKAEVKTSINGQSYMDASNNSFLINSTMQPTSSLTITTPSPLPNAKVRNYYLVNLKFEGLNNPENGHTSSISGSLPPGLNKLDEKDLNILGTPTMAGVYNFYLTVKNATQTATKQFTLTVDLPTTQTSSTLSVFPSSLTFTGVQDGASPAYKLLSVTAPIGNGYSISEQSNQGNWLSVPLSYSNNNSGSAESVYVYVNTYNLPAGIYIGTISISGNFTNSPKTVPVTLTVTAPTTVVTTTTPAATLNLSANSYTVGSSFTLNMTSNQPANTPFYLCSNFTASSAGTGVSHTNRCITSPLYTYSSGGYSWSGTWDSSVAGSWTEWVKFGAYTSPTITFTVTAPPVVQTPNPTAILSTFPTSFSFTAVQGGANPQNRAVTITNSGNAEANWSAVTPSWLSIQNSGQNVAIGAFALAANSSLNLVVTADITNRVAGSYSDYITFSGNFTGSPKTIPVTLTVTAPVVIPLATSASLALSVWRPSIGNYVYSNFHPDDVFTLYLISNQPNTSFQLCSNLTGCITAGPTNSSGRLSWSGTWDSSHAGNWTEWVEFGSYTSPTINFTISAITAMQSNASMSASVVCAIGDLFSFISGQPCN</sequence>
<dbReference type="InterPro" id="IPR002477">
    <property type="entry name" value="Peptidoglycan-bd-like"/>
</dbReference>
<dbReference type="InterPro" id="IPR036366">
    <property type="entry name" value="PGBDSf"/>
</dbReference>
<dbReference type="SUPFAM" id="SSF47090">
    <property type="entry name" value="PGBD-like"/>
    <property type="match status" value="1"/>
</dbReference>
<reference evidence="3 4" key="1">
    <citation type="journal article" date="2016" name="Nat. Commun.">
        <title>Thousands of microbial genomes shed light on interconnected biogeochemical processes in an aquifer system.</title>
        <authorList>
            <person name="Anantharaman K."/>
            <person name="Brown C.T."/>
            <person name="Hug L.A."/>
            <person name="Sharon I."/>
            <person name="Castelle C.J."/>
            <person name="Probst A.J."/>
            <person name="Thomas B.C."/>
            <person name="Singh A."/>
            <person name="Wilkins M.J."/>
            <person name="Karaoz U."/>
            <person name="Brodie E.L."/>
            <person name="Williams K.H."/>
            <person name="Hubbard S.S."/>
            <person name="Banfield J.F."/>
        </authorList>
    </citation>
    <scope>NUCLEOTIDE SEQUENCE [LARGE SCALE GENOMIC DNA]</scope>
</reference>
<dbReference type="EMBL" id="MFUA01000020">
    <property type="protein sequence ID" value="OGI76743.1"/>
    <property type="molecule type" value="Genomic_DNA"/>
</dbReference>
<gene>
    <name evidence="3" type="ORF">A3B85_03095</name>
</gene>
<dbReference type="Gene3D" id="1.10.101.10">
    <property type="entry name" value="PGBD-like superfamily/PGBD"/>
    <property type="match status" value="1"/>
</dbReference>
<name>A0A1F6W4A2_9BACT</name>
<evidence type="ECO:0000313" key="4">
    <source>
        <dbReference type="Proteomes" id="UP000178374"/>
    </source>
</evidence>
<keyword evidence="1" id="KW-0732">Signal</keyword>
<protein>
    <recommendedName>
        <fullName evidence="2">Peptidoglycan binding-like domain-containing protein</fullName>
    </recommendedName>
</protein>
<comment type="caution">
    <text evidence="3">The sequence shown here is derived from an EMBL/GenBank/DDBJ whole genome shotgun (WGS) entry which is preliminary data.</text>
</comment>
<dbReference type="Pfam" id="PF01471">
    <property type="entry name" value="PG_binding_1"/>
    <property type="match status" value="1"/>
</dbReference>
<evidence type="ECO:0000313" key="3">
    <source>
        <dbReference type="EMBL" id="OGI76743.1"/>
    </source>
</evidence>
<proteinExistence type="predicted"/>
<feature type="signal peptide" evidence="1">
    <location>
        <begin position="1"/>
        <end position="29"/>
    </location>
</feature>
<accession>A0A1F6W4A2</accession>
<organism evidence="3 4">
    <name type="scientific">Candidatus Nomurabacteria bacterium RIFCSPHIGHO2_02_FULL_37_13</name>
    <dbReference type="NCBI Taxonomy" id="1801750"/>
    <lineage>
        <taxon>Bacteria</taxon>
        <taxon>Candidatus Nomuraibacteriota</taxon>
    </lineage>
</organism>
<dbReference type="InterPro" id="IPR013783">
    <property type="entry name" value="Ig-like_fold"/>
</dbReference>
<dbReference type="InterPro" id="IPR036365">
    <property type="entry name" value="PGBD-like_sf"/>
</dbReference>
<dbReference type="Gene3D" id="2.60.40.10">
    <property type="entry name" value="Immunoglobulins"/>
    <property type="match status" value="2"/>
</dbReference>
<dbReference type="PROSITE" id="PS51257">
    <property type="entry name" value="PROKAR_LIPOPROTEIN"/>
    <property type="match status" value="1"/>
</dbReference>
<feature type="chain" id="PRO_5009527315" description="Peptidoglycan binding-like domain-containing protein" evidence="1">
    <location>
        <begin position="30"/>
        <end position="821"/>
    </location>
</feature>
<evidence type="ECO:0000256" key="1">
    <source>
        <dbReference type="SAM" id="SignalP"/>
    </source>
</evidence>
<dbReference type="STRING" id="1801750.A3B85_03095"/>
<feature type="domain" description="Peptidoglycan binding-like" evidence="2">
    <location>
        <begin position="85"/>
        <end position="141"/>
    </location>
</feature>
<dbReference type="Proteomes" id="UP000178374">
    <property type="component" value="Unassembled WGS sequence"/>
</dbReference>
<dbReference type="AlphaFoldDB" id="A0A1F6W4A2"/>
<evidence type="ECO:0000259" key="2">
    <source>
        <dbReference type="Pfam" id="PF01471"/>
    </source>
</evidence>